<dbReference type="PANTHER" id="PTHR47926">
    <property type="entry name" value="PENTATRICOPEPTIDE REPEAT-CONTAINING PROTEIN"/>
    <property type="match status" value="1"/>
</dbReference>
<dbReference type="AlphaFoldDB" id="A0AA88QGV1"/>
<accession>A0AA88QGV1</accession>
<dbReference type="PANTHER" id="PTHR47926:SF369">
    <property type="entry name" value="DYW DOMAIN-CONTAINING PROTEIN"/>
    <property type="match status" value="1"/>
</dbReference>
<dbReference type="Proteomes" id="UP001187471">
    <property type="component" value="Unassembled WGS sequence"/>
</dbReference>
<feature type="repeat" description="PPR" evidence="3">
    <location>
        <begin position="313"/>
        <end position="347"/>
    </location>
</feature>
<feature type="domain" description="DYW" evidence="5">
    <location>
        <begin position="808"/>
        <end position="889"/>
    </location>
</feature>
<evidence type="ECO:0000256" key="2">
    <source>
        <dbReference type="ARBA" id="ARBA00022737"/>
    </source>
</evidence>
<feature type="repeat" description="PPR" evidence="3">
    <location>
        <begin position="414"/>
        <end position="448"/>
    </location>
</feature>
<evidence type="ECO:0000313" key="7">
    <source>
        <dbReference type="Proteomes" id="UP001187471"/>
    </source>
</evidence>
<dbReference type="GO" id="GO:0003723">
    <property type="term" value="F:RNA binding"/>
    <property type="evidence" value="ECO:0007669"/>
    <property type="project" value="InterPro"/>
</dbReference>
<name>A0AA88QGV1_9ASTE</name>
<evidence type="ECO:0000256" key="4">
    <source>
        <dbReference type="SAM" id="MobiDB-lite"/>
    </source>
</evidence>
<comment type="caution">
    <text evidence="6">The sequence shown here is derived from an EMBL/GenBank/DDBJ whole genome shotgun (WGS) entry which is preliminary data.</text>
</comment>
<dbReference type="FunFam" id="1.25.40.10:FF:000158">
    <property type="entry name" value="pentatricopeptide repeat-containing protein At2g33680"/>
    <property type="match status" value="1"/>
</dbReference>
<feature type="region of interest" description="Disordered" evidence="4">
    <location>
        <begin position="10"/>
        <end position="33"/>
    </location>
</feature>
<keyword evidence="2" id="KW-0677">Repeat</keyword>
<evidence type="ECO:0000256" key="1">
    <source>
        <dbReference type="ARBA" id="ARBA00006643"/>
    </source>
</evidence>
<dbReference type="Pfam" id="PF14432">
    <property type="entry name" value="DYW_deaminase"/>
    <property type="match status" value="1"/>
</dbReference>
<feature type="compositionally biased region" description="Polar residues" evidence="4">
    <location>
        <begin position="11"/>
        <end position="25"/>
    </location>
</feature>
<dbReference type="Gene3D" id="1.25.40.10">
    <property type="entry name" value="Tetratricopeptide repeat domain"/>
    <property type="match status" value="6"/>
</dbReference>
<dbReference type="InterPro" id="IPR046960">
    <property type="entry name" value="PPR_At4g14850-like_plant"/>
</dbReference>
<organism evidence="6 7">
    <name type="scientific">Escallonia rubra</name>
    <dbReference type="NCBI Taxonomy" id="112253"/>
    <lineage>
        <taxon>Eukaryota</taxon>
        <taxon>Viridiplantae</taxon>
        <taxon>Streptophyta</taxon>
        <taxon>Embryophyta</taxon>
        <taxon>Tracheophyta</taxon>
        <taxon>Spermatophyta</taxon>
        <taxon>Magnoliopsida</taxon>
        <taxon>eudicotyledons</taxon>
        <taxon>Gunneridae</taxon>
        <taxon>Pentapetalae</taxon>
        <taxon>asterids</taxon>
        <taxon>campanulids</taxon>
        <taxon>Escalloniales</taxon>
        <taxon>Escalloniaceae</taxon>
        <taxon>Escallonia</taxon>
    </lineage>
</organism>
<dbReference type="GO" id="GO:0099402">
    <property type="term" value="P:plant organ development"/>
    <property type="evidence" value="ECO:0007669"/>
    <property type="project" value="UniProtKB-ARBA"/>
</dbReference>
<dbReference type="FunFam" id="1.25.40.10:FF:000380">
    <property type="entry name" value="Pentatricopeptide repeat-containing protein, chloroplastic"/>
    <property type="match status" value="1"/>
</dbReference>
<dbReference type="GO" id="GO:0009451">
    <property type="term" value="P:RNA modification"/>
    <property type="evidence" value="ECO:0007669"/>
    <property type="project" value="InterPro"/>
</dbReference>
<evidence type="ECO:0000313" key="6">
    <source>
        <dbReference type="EMBL" id="KAK2969543.1"/>
    </source>
</evidence>
<dbReference type="SUPFAM" id="SSF81901">
    <property type="entry name" value="HCP-like"/>
    <property type="match status" value="1"/>
</dbReference>
<feature type="repeat" description="PPR" evidence="3">
    <location>
        <begin position="142"/>
        <end position="176"/>
    </location>
</feature>
<reference evidence="6" key="1">
    <citation type="submission" date="2022-12" db="EMBL/GenBank/DDBJ databases">
        <title>Draft genome assemblies for two species of Escallonia (Escalloniales).</title>
        <authorList>
            <person name="Chanderbali A."/>
            <person name="Dervinis C."/>
            <person name="Anghel I."/>
            <person name="Soltis D."/>
            <person name="Soltis P."/>
            <person name="Zapata F."/>
        </authorList>
    </citation>
    <scope>NUCLEOTIDE SEQUENCE</scope>
    <source>
        <strain evidence="6">UCBG92.1500</strain>
        <tissue evidence="6">Leaf</tissue>
    </source>
</reference>
<dbReference type="Pfam" id="PF13041">
    <property type="entry name" value="PPR_2"/>
    <property type="match status" value="5"/>
</dbReference>
<comment type="similarity">
    <text evidence="1">Belongs to the PPR family. PCMP-H subfamily.</text>
</comment>
<feature type="repeat" description="PPR" evidence="3">
    <location>
        <begin position="586"/>
        <end position="620"/>
    </location>
</feature>
<proteinExistence type="inferred from homology"/>
<dbReference type="InterPro" id="IPR032867">
    <property type="entry name" value="DYW_dom"/>
</dbReference>
<dbReference type="Pfam" id="PF01535">
    <property type="entry name" value="PPR"/>
    <property type="match status" value="3"/>
</dbReference>
<feature type="repeat" description="PPR" evidence="3">
    <location>
        <begin position="485"/>
        <end position="519"/>
    </location>
</feature>
<dbReference type="EMBL" id="JAVXUO010002797">
    <property type="protein sequence ID" value="KAK2969543.1"/>
    <property type="molecule type" value="Genomic_DNA"/>
</dbReference>
<dbReference type="FunFam" id="1.25.40.10:FF:000344">
    <property type="entry name" value="Pentatricopeptide repeat-containing protein"/>
    <property type="match status" value="1"/>
</dbReference>
<dbReference type="GO" id="GO:0008270">
    <property type="term" value="F:zinc ion binding"/>
    <property type="evidence" value="ECO:0007669"/>
    <property type="project" value="InterPro"/>
</dbReference>
<keyword evidence="7" id="KW-1185">Reference proteome</keyword>
<dbReference type="InterPro" id="IPR002885">
    <property type="entry name" value="PPR_rpt"/>
</dbReference>
<gene>
    <name evidence="6" type="ORF">RJ640_023801</name>
</gene>
<protein>
    <recommendedName>
        <fullName evidence="5">DYW domain-containing protein</fullName>
    </recommendedName>
</protein>
<sequence length="889" mass="99038">MQNVILPCKSITPSPIPTNHDTLSNLPPKPSTPTLSISAKPGPAITEAHLNHLCRTGRLPEAISALDSISQSGSKLRPSTFTRLIQSCIDTNSIQLGRQLHGRIGLLSEVDLHVRTKLVGMYAKCGCLEDARKVFDEMPERNLFTWSAMIGACARERRWREVLELYGLMMEDGVVPDGFLLPKILQACGNCGDVAVGEVMHSLVVRGGLDCEMRVQNSLLAVYAKCGRLSSARRFFDGMEGKDSVSWNSIITGYCRNGEVGEARRLFELMAEEGVERGLVTWNILIARYNQLGSCDVALGMMKEMEGFGITPDVVTWTSVISGFAQNNRRSEALDLFREMLLAGVEPNGVTLTCAISACASLKALKKGKEFHTLAIKRGYAESVLAGNALIDMYSKCGELEAARKVFDAILEKDVYTWNSIIGGYCQAGYYGKAHNLFTKMQESDLKPNVVTWNVMITGYIQNGDEDEATDLFQRMEKDGTIKRDTASWNALIAGYLQNGQKNKALGVFRQMQSLGVTPNSVTILCILPACANLVAAKKVREIQCCVLRRNLESEMSVLNSLIDTYAKAGNVVYSKSIFDRLLTKDIISWNTMMTGFVLHGCSGEALTLYDRMRELGIEPNRGTFVPLISAYGLAKLVNEGERVFSSMTEDYNIIPYLDHCAAMVEIYGRSGRLEEAVQFIEDMAIEPETSIWGALLTACMVHGNIRLAVLAGERLDELEPGNAMIQRLILQTNALGENPEDSVKVKSPDKRNYTKHPLGQSWMERKNIVHSFVAGDHRQPDAEVLYSWIKSTIRDVKRHDSCDGLCIHEEEKEESGWIHSEKLAFAFALINSPRAPQTIRIVKNLRMCEDCHRTAKYMSKEFECEIYLNDSKSLHHFRDGHCSCGEYW</sequence>
<dbReference type="PROSITE" id="PS51375">
    <property type="entry name" value="PPR"/>
    <property type="match status" value="9"/>
</dbReference>
<dbReference type="InterPro" id="IPR011990">
    <property type="entry name" value="TPR-like_helical_dom_sf"/>
</dbReference>
<evidence type="ECO:0000259" key="5">
    <source>
        <dbReference type="Pfam" id="PF14432"/>
    </source>
</evidence>
<dbReference type="NCBIfam" id="TIGR00756">
    <property type="entry name" value="PPR"/>
    <property type="match status" value="9"/>
</dbReference>
<feature type="repeat" description="PPR" evidence="3">
    <location>
        <begin position="449"/>
        <end position="483"/>
    </location>
</feature>
<feature type="repeat" description="PPR" evidence="3">
    <location>
        <begin position="111"/>
        <end position="141"/>
    </location>
</feature>
<feature type="repeat" description="PPR" evidence="3">
    <location>
        <begin position="243"/>
        <end position="277"/>
    </location>
</feature>
<feature type="repeat" description="PPR" evidence="3">
    <location>
        <begin position="278"/>
        <end position="312"/>
    </location>
</feature>
<evidence type="ECO:0000256" key="3">
    <source>
        <dbReference type="PROSITE-ProRule" id="PRU00708"/>
    </source>
</evidence>